<reference evidence="2 3" key="1">
    <citation type="submission" date="2019-11" db="EMBL/GenBank/DDBJ databases">
        <authorList>
            <person name="Khan S.A."/>
            <person name="Jeon C.O."/>
            <person name="Chun B.H."/>
        </authorList>
    </citation>
    <scope>NUCLEOTIDE SEQUENCE [LARGE SCALE GENOMIC DNA]</scope>
    <source>
        <strain evidence="2 3">IMCC 1097</strain>
    </source>
</reference>
<accession>A0A5Q2QCR0</accession>
<dbReference type="AlphaFoldDB" id="A0A5Q2QCR0"/>
<feature type="chain" id="PRO_5024453633" evidence="1">
    <location>
        <begin position="22"/>
        <end position="265"/>
    </location>
</feature>
<evidence type="ECO:0000256" key="1">
    <source>
        <dbReference type="SAM" id="SignalP"/>
    </source>
</evidence>
<dbReference type="OrthoDB" id="9808254at2"/>
<dbReference type="EMBL" id="CP045871">
    <property type="protein sequence ID" value="QGG79777.1"/>
    <property type="molecule type" value="Genomic_DNA"/>
</dbReference>
<keyword evidence="1" id="KW-0732">Signal</keyword>
<sequence length="265" mass="29416">MQISTLVFFSLALAFGANALAADAPARRVIKPQAYLSPVQAQPLFELFQSEADPELPWGHVALRRLDQQPNWVPIAWHVQWRHTLDWPDGFAKPTSDARQDRLVAAGAIARFTPQSFINGHEWRGLLQGDAPPSPRLAEVGALTANIYPSGVIIVEHEPGPDFRHIGIELVANLALLAHPESRIVPIGPAAGVSYLASHSVILHEQAPYDPRLKRWRFKLSQEVLWPLDDPEPRLAIWIEPAATPRPIQSLLLTVKPKPPPPEED</sequence>
<dbReference type="InterPro" id="IPR010634">
    <property type="entry name" value="DUF1223"/>
</dbReference>
<feature type="signal peptide" evidence="1">
    <location>
        <begin position="1"/>
        <end position="21"/>
    </location>
</feature>
<dbReference type="Proteomes" id="UP000388235">
    <property type="component" value="Chromosome"/>
</dbReference>
<dbReference type="RefSeq" id="WP_153713281.1">
    <property type="nucleotide sequence ID" value="NZ_CP045871.1"/>
</dbReference>
<gene>
    <name evidence="2" type="ORF">GH975_04000</name>
</gene>
<evidence type="ECO:0000313" key="3">
    <source>
        <dbReference type="Proteomes" id="UP000388235"/>
    </source>
</evidence>
<dbReference type="SUPFAM" id="SSF52833">
    <property type="entry name" value="Thioredoxin-like"/>
    <property type="match status" value="1"/>
</dbReference>
<dbReference type="KEGG" id="llp:GH975_04000"/>
<keyword evidence="3" id="KW-1185">Reference proteome</keyword>
<protein>
    <submittedName>
        <fullName evidence="2">DUF1223 domain-containing protein</fullName>
    </submittedName>
</protein>
<proteinExistence type="predicted"/>
<organism evidence="2 3">
    <name type="scientific">Litorivicinus lipolyticus</name>
    <dbReference type="NCBI Taxonomy" id="418701"/>
    <lineage>
        <taxon>Bacteria</taxon>
        <taxon>Pseudomonadati</taxon>
        <taxon>Pseudomonadota</taxon>
        <taxon>Gammaproteobacteria</taxon>
        <taxon>Oceanospirillales</taxon>
        <taxon>Litorivicinaceae</taxon>
        <taxon>Litorivicinus</taxon>
    </lineage>
</organism>
<dbReference type="Pfam" id="PF06764">
    <property type="entry name" value="DUF1223"/>
    <property type="match status" value="1"/>
</dbReference>
<evidence type="ECO:0000313" key="2">
    <source>
        <dbReference type="EMBL" id="QGG79777.1"/>
    </source>
</evidence>
<name>A0A5Q2QCR0_9GAMM</name>
<dbReference type="InterPro" id="IPR036249">
    <property type="entry name" value="Thioredoxin-like_sf"/>
</dbReference>